<dbReference type="EMBL" id="CP115174">
    <property type="protein sequence ID" value="WBO21653.1"/>
    <property type="molecule type" value="Genomic_DNA"/>
</dbReference>
<comment type="similarity">
    <text evidence="4">Belongs to the L/F-transferase family.</text>
</comment>
<evidence type="ECO:0000256" key="2">
    <source>
        <dbReference type="ARBA" id="ARBA00022679"/>
    </source>
</evidence>
<keyword evidence="3 4" id="KW-0012">Acyltransferase</keyword>
<dbReference type="SUPFAM" id="SSF55729">
    <property type="entry name" value="Acyl-CoA N-acyltransferases (Nat)"/>
    <property type="match status" value="1"/>
</dbReference>
<proteinExistence type="inferred from homology"/>
<sequence>MLGRGRRAAAEPIDPDLLLRAYSVGVFPMADSRDATDIFWVEPKKRGVMPLDGFHLSHSLRKTLRSDRFAVTADRAFAQVMAHCAEATDGRPETWINGQIERAYTILHRNGHAHSIEVWKAGDIGGTMIGGLYGVSLGGAFFGESMFSRATDASKIALAHLVARLRAGGFRLLDCQFITDHLASLGAIEIGRSDYRTLLDDALGAGVAAAGGGAAPASVSGDFFAIERGASPAPTEEAITVSGPISGCVIAQLLGQTS</sequence>
<dbReference type="GO" id="GO:0008914">
    <property type="term" value="F:leucyl-tRNA--protein transferase activity"/>
    <property type="evidence" value="ECO:0007669"/>
    <property type="project" value="UniProtKB-EC"/>
</dbReference>
<evidence type="ECO:0000313" key="5">
    <source>
        <dbReference type="EMBL" id="WBO21653.1"/>
    </source>
</evidence>
<name>A0ABY7NJI5_9SPHN</name>
<keyword evidence="1 4" id="KW-0963">Cytoplasm</keyword>
<evidence type="ECO:0000313" key="6">
    <source>
        <dbReference type="Proteomes" id="UP001210865"/>
    </source>
</evidence>
<organism evidence="5 6">
    <name type="scientific">Sphingomonas abietis</name>
    <dbReference type="NCBI Taxonomy" id="3012344"/>
    <lineage>
        <taxon>Bacteria</taxon>
        <taxon>Pseudomonadati</taxon>
        <taxon>Pseudomonadota</taxon>
        <taxon>Alphaproteobacteria</taxon>
        <taxon>Sphingomonadales</taxon>
        <taxon>Sphingomonadaceae</taxon>
        <taxon>Sphingomonas</taxon>
    </lineage>
</organism>
<dbReference type="Gene3D" id="3.40.630.70">
    <property type="entry name" value="Leucyl/phenylalanyl-tRNA-protein transferase, C-terminal domain"/>
    <property type="match status" value="1"/>
</dbReference>
<protein>
    <recommendedName>
        <fullName evidence="4">Leucyl/phenylalanyl-tRNA--protein transferase</fullName>
        <ecNumber evidence="4">2.3.2.6</ecNumber>
    </recommendedName>
    <alternativeName>
        <fullName evidence="4">L/F-transferase</fullName>
    </alternativeName>
    <alternativeName>
        <fullName evidence="4">Leucyltransferase</fullName>
    </alternativeName>
    <alternativeName>
        <fullName evidence="4">Phenyalanyltransferase</fullName>
    </alternativeName>
</protein>
<dbReference type="InterPro" id="IPR042203">
    <property type="entry name" value="Leu/Phe-tRNA_Trfase_C"/>
</dbReference>
<dbReference type="RefSeq" id="WP_270076301.1">
    <property type="nucleotide sequence ID" value="NZ_CP115174.1"/>
</dbReference>
<comment type="function">
    <text evidence="4">Functions in the N-end rule pathway of protein degradation where it conjugates Leu, Phe and, less efficiently, Met from aminoacyl-tRNAs to the N-termini of proteins containing an N-terminal arginine or lysine.</text>
</comment>
<dbReference type="InterPro" id="IPR016181">
    <property type="entry name" value="Acyl_CoA_acyltransferase"/>
</dbReference>
<dbReference type="HAMAP" id="MF_00688">
    <property type="entry name" value="Leu_Phe_trans"/>
    <property type="match status" value="1"/>
</dbReference>
<gene>
    <name evidence="4 5" type="primary">aat</name>
    <name evidence="5" type="ORF">PBT88_15935</name>
</gene>
<dbReference type="EC" id="2.3.2.6" evidence="4"/>
<comment type="catalytic activity">
    <reaction evidence="4">
        <text>N-terminal L-arginyl-[protein] + L-leucyl-tRNA(Leu) = N-terminal L-leucyl-L-arginyl-[protein] + tRNA(Leu) + H(+)</text>
        <dbReference type="Rhea" id="RHEA:50416"/>
        <dbReference type="Rhea" id="RHEA-COMP:9613"/>
        <dbReference type="Rhea" id="RHEA-COMP:9622"/>
        <dbReference type="Rhea" id="RHEA-COMP:12672"/>
        <dbReference type="Rhea" id="RHEA-COMP:12673"/>
        <dbReference type="ChEBI" id="CHEBI:15378"/>
        <dbReference type="ChEBI" id="CHEBI:64719"/>
        <dbReference type="ChEBI" id="CHEBI:78442"/>
        <dbReference type="ChEBI" id="CHEBI:78494"/>
        <dbReference type="ChEBI" id="CHEBI:133044"/>
        <dbReference type="EC" id="2.3.2.6"/>
    </reaction>
</comment>
<accession>A0ABY7NJI5</accession>
<dbReference type="PANTHER" id="PTHR30098:SF2">
    <property type="entry name" value="LEUCYL_PHENYLALANYL-TRNA--PROTEIN TRANSFERASE"/>
    <property type="match status" value="1"/>
</dbReference>
<comment type="subcellular location">
    <subcellularLocation>
        <location evidence="4">Cytoplasm</location>
    </subcellularLocation>
</comment>
<evidence type="ECO:0000256" key="4">
    <source>
        <dbReference type="HAMAP-Rule" id="MF_00688"/>
    </source>
</evidence>
<keyword evidence="2 4" id="KW-0808">Transferase</keyword>
<evidence type="ECO:0000256" key="1">
    <source>
        <dbReference type="ARBA" id="ARBA00022490"/>
    </source>
</evidence>
<evidence type="ECO:0000256" key="3">
    <source>
        <dbReference type="ARBA" id="ARBA00023315"/>
    </source>
</evidence>
<dbReference type="Pfam" id="PF03588">
    <property type="entry name" value="Leu_Phe_trans"/>
    <property type="match status" value="1"/>
</dbReference>
<reference evidence="5 6" key="1">
    <citation type="submission" date="2022-12" db="EMBL/GenBank/DDBJ databases">
        <title>Sphingomonas abieness sp. nov., an endophytic bacterium isolated from Abies koreana.</title>
        <authorList>
            <person name="Jiang L."/>
            <person name="Lee J."/>
        </authorList>
    </citation>
    <scope>NUCLEOTIDE SEQUENCE [LARGE SCALE GENOMIC DNA]</scope>
    <source>
        <strain evidence="6">PAMB 00755</strain>
    </source>
</reference>
<keyword evidence="6" id="KW-1185">Reference proteome</keyword>
<comment type="catalytic activity">
    <reaction evidence="4">
        <text>N-terminal L-lysyl-[protein] + L-leucyl-tRNA(Leu) = N-terminal L-leucyl-L-lysyl-[protein] + tRNA(Leu) + H(+)</text>
        <dbReference type="Rhea" id="RHEA:12340"/>
        <dbReference type="Rhea" id="RHEA-COMP:9613"/>
        <dbReference type="Rhea" id="RHEA-COMP:9622"/>
        <dbReference type="Rhea" id="RHEA-COMP:12670"/>
        <dbReference type="Rhea" id="RHEA-COMP:12671"/>
        <dbReference type="ChEBI" id="CHEBI:15378"/>
        <dbReference type="ChEBI" id="CHEBI:65249"/>
        <dbReference type="ChEBI" id="CHEBI:78442"/>
        <dbReference type="ChEBI" id="CHEBI:78494"/>
        <dbReference type="ChEBI" id="CHEBI:133043"/>
        <dbReference type="EC" id="2.3.2.6"/>
    </reaction>
</comment>
<comment type="catalytic activity">
    <reaction evidence="4">
        <text>L-phenylalanyl-tRNA(Phe) + an N-terminal L-alpha-aminoacyl-[protein] = an N-terminal L-phenylalanyl-L-alpha-aminoacyl-[protein] + tRNA(Phe)</text>
        <dbReference type="Rhea" id="RHEA:43632"/>
        <dbReference type="Rhea" id="RHEA-COMP:9668"/>
        <dbReference type="Rhea" id="RHEA-COMP:9699"/>
        <dbReference type="Rhea" id="RHEA-COMP:10636"/>
        <dbReference type="Rhea" id="RHEA-COMP:10637"/>
        <dbReference type="ChEBI" id="CHEBI:78442"/>
        <dbReference type="ChEBI" id="CHEBI:78531"/>
        <dbReference type="ChEBI" id="CHEBI:78597"/>
        <dbReference type="ChEBI" id="CHEBI:83561"/>
        <dbReference type="EC" id="2.3.2.6"/>
    </reaction>
</comment>
<dbReference type="NCBIfam" id="TIGR00667">
    <property type="entry name" value="aat"/>
    <property type="match status" value="1"/>
</dbReference>
<dbReference type="InterPro" id="IPR004616">
    <property type="entry name" value="Leu/Phe-tRNA_Trfase"/>
</dbReference>
<dbReference type="PANTHER" id="PTHR30098">
    <property type="entry name" value="LEUCYL/PHENYLALANYL-TRNA--PROTEIN TRANSFERASE"/>
    <property type="match status" value="1"/>
</dbReference>
<dbReference type="Proteomes" id="UP001210865">
    <property type="component" value="Chromosome"/>
</dbReference>